<evidence type="ECO:0000313" key="2">
    <source>
        <dbReference type="Proteomes" id="UP000010388"/>
    </source>
</evidence>
<dbReference type="HOGENOM" id="CLU_1977844_0_0_3"/>
<evidence type="ECO:0008006" key="3">
    <source>
        <dbReference type="Google" id="ProtNLM"/>
    </source>
</evidence>
<accession>K9P7I0</accession>
<dbReference type="STRING" id="292564.Cyagr_1771"/>
<dbReference type="PATRIC" id="fig|292564.3.peg.1679"/>
<dbReference type="OrthoDB" id="556696at2"/>
<proteinExistence type="predicted"/>
<dbReference type="eggNOG" id="ENOG5030SF2">
    <property type="taxonomic scope" value="Bacteria"/>
</dbReference>
<dbReference type="Proteomes" id="UP000010388">
    <property type="component" value="Chromosome"/>
</dbReference>
<gene>
    <name evidence="1" type="ordered locus">Cyagr_1771</name>
</gene>
<dbReference type="RefSeq" id="WP_015109363.1">
    <property type="nucleotide sequence ID" value="NC_019675.1"/>
</dbReference>
<evidence type="ECO:0000313" key="1">
    <source>
        <dbReference type="EMBL" id="AFY28913.1"/>
    </source>
</evidence>
<sequence length="126" mass="13372">MSAGPSIADLLEQTNRQLAGTDARVYRRVADHLQRSGSALQALQDAQPGGTQAPKALLGKGSFLKQSVASLKRLCREHGIKGTSKLQKAALAKVLEDHGVTPPPPPLESFTKKELIALVKQLLGEG</sequence>
<dbReference type="AlphaFoldDB" id="K9P7I0"/>
<organism evidence="1 2">
    <name type="scientific">Cyanobium gracile (strain ATCC 27147 / PCC 6307)</name>
    <dbReference type="NCBI Taxonomy" id="292564"/>
    <lineage>
        <taxon>Bacteria</taxon>
        <taxon>Bacillati</taxon>
        <taxon>Cyanobacteriota</taxon>
        <taxon>Cyanophyceae</taxon>
        <taxon>Synechococcales</taxon>
        <taxon>Prochlorococcaceae</taxon>
        <taxon>Cyanobium</taxon>
    </lineage>
</organism>
<protein>
    <recommendedName>
        <fullName evidence="3">Rho termination factor</fullName>
    </recommendedName>
</protein>
<dbReference type="EMBL" id="CP003495">
    <property type="protein sequence ID" value="AFY28913.1"/>
    <property type="molecule type" value="Genomic_DNA"/>
</dbReference>
<dbReference type="KEGG" id="cgc:Cyagr_1771"/>
<reference evidence="2" key="1">
    <citation type="journal article" date="2013" name="Proc. Natl. Acad. Sci. U.S.A.">
        <title>Improving the coverage of the cyanobacterial phylum using diversity-driven genome sequencing.</title>
        <authorList>
            <person name="Shih P.M."/>
            <person name="Wu D."/>
            <person name="Latifi A."/>
            <person name="Axen S.D."/>
            <person name="Fewer D.P."/>
            <person name="Talla E."/>
            <person name="Calteau A."/>
            <person name="Cai F."/>
            <person name="Tandeau de Marsac N."/>
            <person name="Rippka R."/>
            <person name="Herdman M."/>
            <person name="Sivonen K."/>
            <person name="Coursin T."/>
            <person name="Laurent T."/>
            <person name="Goodwin L."/>
            <person name="Nolan M."/>
            <person name="Davenport K.W."/>
            <person name="Han C.S."/>
            <person name="Rubin E.M."/>
            <person name="Eisen J.A."/>
            <person name="Woyke T."/>
            <person name="Gugger M."/>
            <person name="Kerfeld C.A."/>
        </authorList>
    </citation>
    <scope>NUCLEOTIDE SEQUENCE [LARGE SCALE GENOMIC DNA]</scope>
    <source>
        <strain evidence="2">ATCC 27147 / PCC 6307</strain>
    </source>
</reference>
<name>K9P7I0_CYAGP</name>